<dbReference type="Proteomes" id="UP001370490">
    <property type="component" value="Unassembled WGS sequence"/>
</dbReference>
<keyword evidence="4" id="KW-0645">Protease</keyword>
<sequence>MRKCRYCFNNSLDPKLVESKIVVCDMLASGRGAFYAGAASTIMQDSGDRSCFLLPTPCSIPLSSQHEALATILKSYQANDKRLLSTMKARSINDAEIGFASSHINPVKAIDPSLVYDACEVDYIAFLCGQGYNDPIIELVTGNNRLKIQVNPSVLSFVTLGQQLSFILMIQGETKAAAMRASLVWDDGIKHARSTIVVYI</sequence>
<dbReference type="AlphaFoldDB" id="A0AAN8VPQ4"/>
<protein>
    <submittedName>
        <fullName evidence="4">Subtilisin-like protease, fibronectin type-III domain</fullName>
    </submittedName>
</protein>
<keyword evidence="2" id="KW-0732">Signal</keyword>
<dbReference type="InterPro" id="IPR045051">
    <property type="entry name" value="SBT"/>
</dbReference>
<evidence type="ECO:0000313" key="5">
    <source>
        <dbReference type="Proteomes" id="UP001370490"/>
    </source>
</evidence>
<dbReference type="EMBL" id="JBAMMX010000011">
    <property type="protein sequence ID" value="KAK6931603.1"/>
    <property type="molecule type" value="Genomic_DNA"/>
</dbReference>
<evidence type="ECO:0000259" key="3">
    <source>
        <dbReference type="Pfam" id="PF17766"/>
    </source>
</evidence>
<dbReference type="Gene3D" id="2.60.40.2310">
    <property type="match status" value="1"/>
</dbReference>
<reference evidence="4 5" key="1">
    <citation type="submission" date="2023-12" db="EMBL/GenBank/DDBJ databases">
        <title>A high-quality genome assembly for Dillenia turbinata (Dilleniales).</title>
        <authorList>
            <person name="Chanderbali A."/>
        </authorList>
    </citation>
    <scope>NUCLEOTIDE SEQUENCE [LARGE SCALE GENOMIC DNA]</scope>
    <source>
        <strain evidence="4">LSX21</strain>
        <tissue evidence="4">Leaf</tissue>
    </source>
</reference>
<dbReference type="GO" id="GO:0008233">
    <property type="term" value="F:peptidase activity"/>
    <property type="evidence" value="ECO:0007669"/>
    <property type="project" value="UniProtKB-KW"/>
</dbReference>
<organism evidence="4 5">
    <name type="scientific">Dillenia turbinata</name>
    <dbReference type="NCBI Taxonomy" id="194707"/>
    <lineage>
        <taxon>Eukaryota</taxon>
        <taxon>Viridiplantae</taxon>
        <taxon>Streptophyta</taxon>
        <taxon>Embryophyta</taxon>
        <taxon>Tracheophyta</taxon>
        <taxon>Spermatophyta</taxon>
        <taxon>Magnoliopsida</taxon>
        <taxon>eudicotyledons</taxon>
        <taxon>Gunneridae</taxon>
        <taxon>Pentapetalae</taxon>
        <taxon>Dilleniales</taxon>
        <taxon>Dilleniaceae</taxon>
        <taxon>Dillenia</taxon>
    </lineage>
</organism>
<comment type="caution">
    <text evidence="4">The sequence shown here is derived from an EMBL/GenBank/DDBJ whole genome shotgun (WGS) entry which is preliminary data.</text>
</comment>
<dbReference type="Pfam" id="PF17766">
    <property type="entry name" value="fn3_6"/>
    <property type="match status" value="1"/>
</dbReference>
<dbReference type="GO" id="GO:0006508">
    <property type="term" value="P:proteolysis"/>
    <property type="evidence" value="ECO:0007669"/>
    <property type="project" value="UniProtKB-KW"/>
</dbReference>
<comment type="similarity">
    <text evidence="1">Belongs to the peptidase S8 family.</text>
</comment>
<gene>
    <name evidence="4" type="ORF">RJ641_003396</name>
</gene>
<keyword evidence="4" id="KW-0378">Hydrolase</keyword>
<evidence type="ECO:0000256" key="2">
    <source>
        <dbReference type="ARBA" id="ARBA00022729"/>
    </source>
</evidence>
<dbReference type="InterPro" id="IPR041469">
    <property type="entry name" value="Subtilisin-like_FN3"/>
</dbReference>
<accession>A0AAN8VPQ4</accession>
<dbReference type="PANTHER" id="PTHR10795">
    <property type="entry name" value="PROPROTEIN CONVERTASE SUBTILISIN/KEXIN"/>
    <property type="match status" value="1"/>
</dbReference>
<dbReference type="Gene3D" id="3.50.30.30">
    <property type="match status" value="1"/>
</dbReference>
<keyword evidence="5" id="KW-1185">Reference proteome</keyword>
<evidence type="ECO:0000256" key="1">
    <source>
        <dbReference type="ARBA" id="ARBA00011073"/>
    </source>
</evidence>
<proteinExistence type="inferred from homology"/>
<feature type="domain" description="Subtilisin-like protease fibronectin type-III" evidence="3">
    <location>
        <begin position="141"/>
        <end position="198"/>
    </location>
</feature>
<evidence type="ECO:0000313" key="4">
    <source>
        <dbReference type="EMBL" id="KAK6931603.1"/>
    </source>
</evidence>
<name>A0AAN8VPQ4_9MAGN</name>